<keyword evidence="2" id="KW-1185">Reference proteome</keyword>
<sequence>MMAGIDMAGSSKPVSVKLEKNLKPVKCLESDPADMAVMTLHWQEKEFHWFLKNYRILSKWEPEYPQAVVNAYRVLFSRDLEERVIDVKAGALPIIERYSNNFCFPELSVPMGGVGKSRGKVSLAKTETPGSGMIVLSDTPNESSSSEVMPLWRCAVSRAGTQPETGDVTVVGIQKLSAEVKGSSVEVVSARDKRGTKEVKKGSDSKDAGPGPIRSPRMKRRQMSERVELASQIFQGVTAPVKAGEETLIRRKWTPQG</sequence>
<name>A0ACB9FXU4_9ASTR</name>
<accession>A0ACB9FXU4</accession>
<dbReference type="EMBL" id="CM042032">
    <property type="protein sequence ID" value="KAI3775954.1"/>
    <property type="molecule type" value="Genomic_DNA"/>
</dbReference>
<reference evidence="1 2" key="2">
    <citation type="journal article" date="2022" name="Mol. Ecol. Resour.">
        <title>The genomes of chicory, endive, great burdock and yacon provide insights into Asteraceae paleo-polyploidization history and plant inulin production.</title>
        <authorList>
            <person name="Fan W."/>
            <person name="Wang S."/>
            <person name="Wang H."/>
            <person name="Wang A."/>
            <person name="Jiang F."/>
            <person name="Liu H."/>
            <person name="Zhao H."/>
            <person name="Xu D."/>
            <person name="Zhang Y."/>
        </authorList>
    </citation>
    <scope>NUCLEOTIDE SEQUENCE [LARGE SCALE GENOMIC DNA]</scope>
    <source>
        <strain evidence="2">cv. Yunnan</strain>
        <tissue evidence="1">Leaves</tissue>
    </source>
</reference>
<proteinExistence type="predicted"/>
<protein>
    <submittedName>
        <fullName evidence="1">Uncharacterized protein</fullName>
    </submittedName>
</protein>
<evidence type="ECO:0000313" key="1">
    <source>
        <dbReference type="EMBL" id="KAI3775954.1"/>
    </source>
</evidence>
<comment type="caution">
    <text evidence="1">The sequence shown here is derived from an EMBL/GenBank/DDBJ whole genome shotgun (WGS) entry which is preliminary data.</text>
</comment>
<dbReference type="Proteomes" id="UP001056120">
    <property type="component" value="Linkage Group LG15"/>
</dbReference>
<gene>
    <name evidence="1" type="ORF">L1987_45714</name>
</gene>
<organism evidence="1 2">
    <name type="scientific">Smallanthus sonchifolius</name>
    <dbReference type="NCBI Taxonomy" id="185202"/>
    <lineage>
        <taxon>Eukaryota</taxon>
        <taxon>Viridiplantae</taxon>
        <taxon>Streptophyta</taxon>
        <taxon>Embryophyta</taxon>
        <taxon>Tracheophyta</taxon>
        <taxon>Spermatophyta</taxon>
        <taxon>Magnoliopsida</taxon>
        <taxon>eudicotyledons</taxon>
        <taxon>Gunneridae</taxon>
        <taxon>Pentapetalae</taxon>
        <taxon>asterids</taxon>
        <taxon>campanulids</taxon>
        <taxon>Asterales</taxon>
        <taxon>Asteraceae</taxon>
        <taxon>Asteroideae</taxon>
        <taxon>Heliantheae alliance</taxon>
        <taxon>Millerieae</taxon>
        <taxon>Smallanthus</taxon>
    </lineage>
</organism>
<evidence type="ECO:0000313" key="2">
    <source>
        <dbReference type="Proteomes" id="UP001056120"/>
    </source>
</evidence>
<reference evidence="2" key="1">
    <citation type="journal article" date="2022" name="Mol. Ecol. Resour.">
        <title>The genomes of chicory, endive, great burdock and yacon provide insights into Asteraceae palaeo-polyploidization history and plant inulin production.</title>
        <authorList>
            <person name="Fan W."/>
            <person name="Wang S."/>
            <person name="Wang H."/>
            <person name="Wang A."/>
            <person name="Jiang F."/>
            <person name="Liu H."/>
            <person name="Zhao H."/>
            <person name="Xu D."/>
            <person name="Zhang Y."/>
        </authorList>
    </citation>
    <scope>NUCLEOTIDE SEQUENCE [LARGE SCALE GENOMIC DNA]</scope>
    <source>
        <strain evidence="2">cv. Yunnan</strain>
    </source>
</reference>